<dbReference type="InterPro" id="IPR036662">
    <property type="entry name" value="PTS_EIIA_man-typ_sf"/>
</dbReference>
<evidence type="ECO:0000256" key="2">
    <source>
        <dbReference type="ARBA" id="ARBA00022448"/>
    </source>
</evidence>
<dbReference type="AlphaFoldDB" id="D2MMM5"/>
<evidence type="ECO:0000259" key="8">
    <source>
        <dbReference type="PROSITE" id="PS51096"/>
    </source>
</evidence>
<dbReference type="Gene3D" id="3.40.50.510">
    <property type="entry name" value="Phosphotransferase system, mannose-type IIA component"/>
    <property type="match status" value="1"/>
</dbReference>
<dbReference type="GO" id="GO:0016020">
    <property type="term" value="C:membrane"/>
    <property type="evidence" value="ECO:0007669"/>
    <property type="project" value="InterPro"/>
</dbReference>
<dbReference type="CDD" id="cd00006">
    <property type="entry name" value="PTS_IIA_man"/>
    <property type="match status" value="1"/>
</dbReference>
<keyword evidence="4" id="KW-0762">Sugar transport</keyword>
<keyword evidence="10" id="KW-1185">Reference proteome</keyword>
<dbReference type="Proteomes" id="UP000005017">
    <property type="component" value="Unassembled WGS sequence"/>
</dbReference>
<comment type="subcellular location">
    <subcellularLocation>
        <location evidence="1">Cytoplasm</location>
    </subcellularLocation>
</comment>
<evidence type="ECO:0000256" key="4">
    <source>
        <dbReference type="ARBA" id="ARBA00022597"/>
    </source>
</evidence>
<evidence type="ECO:0000313" key="10">
    <source>
        <dbReference type="Proteomes" id="UP000005017"/>
    </source>
</evidence>
<evidence type="ECO:0000313" key="9">
    <source>
        <dbReference type="EMBL" id="EFC06301.1"/>
    </source>
</evidence>
<keyword evidence="6" id="KW-0598">Phosphotransferase system</keyword>
<evidence type="ECO:0000256" key="7">
    <source>
        <dbReference type="ARBA" id="ARBA00022777"/>
    </source>
</evidence>
<sequence>MIGMIVSGHGHFATGMTSSVELIAGHPDHYVPVDFEKNHSTDDLKKNLESALEQLKDCESILILTDLLGGSPFKVSVELSVAHPEKEIRVIAGTNLGMIVEGNLVRQFSESVDALADQLVQTGHDQTMKYEFVEREEVEIEDGI</sequence>
<dbReference type="OrthoDB" id="9799827at2"/>
<dbReference type="InterPro" id="IPR051471">
    <property type="entry name" value="Bacterial_PTS_sugar_comp"/>
</dbReference>
<evidence type="ECO:0000256" key="6">
    <source>
        <dbReference type="ARBA" id="ARBA00022683"/>
    </source>
</evidence>
<gene>
    <name evidence="9" type="ORF">HMPREF9013_1008</name>
</gene>
<dbReference type="NCBIfam" id="NF040761">
    <property type="entry name" value="AgaF"/>
    <property type="match status" value="1"/>
</dbReference>
<dbReference type="InterPro" id="IPR033887">
    <property type="entry name" value="PTS_IIA_man"/>
</dbReference>
<dbReference type="InterPro" id="IPR004701">
    <property type="entry name" value="PTS_EIIA_man-typ"/>
</dbReference>
<dbReference type="PROSITE" id="PS51096">
    <property type="entry name" value="PTS_EIIA_TYPE_4"/>
    <property type="match status" value="1"/>
</dbReference>
<dbReference type="GO" id="GO:0005737">
    <property type="term" value="C:cytoplasm"/>
    <property type="evidence" value="ECO:0007669"/>
    <property type="project" value="UniProtKB-SubCell"/>
</dbReference>
<dbReference type="GO" id="GO:0016301">
    <property type="term" value="F:kinase activity"/>
    <property type="evidence" value="ECO:0007669"/>
    <property type="project" value="UniProtKB-KW"/>
</dbReference>
<keyword evidence="3" id="KW-0963">Cytoplasm</keyword>
<keyword evidence="2" id="KW-0813">Transport</keyword>
<name>D2MMM5_9FIRM</name>
<evidence type="ECO:0000256" key="1">
    <source>
        <dbReference type="ARBA" id="ARBA00004496"/>
    </source>
</evidence>
<dbReference type="EMBL" id="ADFR01000002">
    <property type="protein sequence ID" value="EFC06301.1"/>
    <property type="molecule type" value="Genomic_DNA"/>
</dbReference>
<dbReference type="PANTHER" id="PTHR33799">
    <property type="entry name" value="PTS PERMEASE-RELATED-RELATED"/>
    <property type="match status" value="1"/>
</dbReference>
<dbReference type="SUPFAM" id="SSF53062">
    <property type="entry name" value="PTS system fructose IIA component-like"/>
    <property type="match status" value="1"/>
</dbReference>
<reference evidence="10" key="1">
    <citation type="submission" date="2009-12" db="EMBL/GenBank/DDBJ databases">
        <title>Sequence of Clostridiales genomosp. BVAB3 str. UPII9-5.</title>
        <authorList>
            <person name="Madupu R."/>
            <person name="Durkin A.S."/>
            <person name="Torralba M."/>
            <person name="Methe B."/>
            <person name="Sutton G.G."/>
            <person name="Strausberg R.L."/>
            <person name="Nelson K.E."/>
        </authorList>
    </citation>
    <scope>NUCLEOTIDE SEQUENCE [LARGE SCALE GENOMIC DNA]</scope>
    <source>
        <strain evidence="10">W1219</strain>
    </source>
</reference>
<dbReference type="GO" id="GO:0009401">
    <property type="term" value="P:phosphoenolpyruvate-dependent sugar phosphotransferase system"/>
    <property type="evidence" value="ECO:0007669"/>
    <property type="project" value="UniProtKB-KW"/>
</dbReference>
<feature type="domain" description="PTS EIIA type-4" evidence="8">
    <location>
        <begin position="1"/>
        <end position="127"/>
    </location>
</feature>
<evidence type="ECO:0000256" key="3">
    <source>
        <dbReference type="ARBA" id="ARBA00022490"/>
    </source>
</evidence>
<dbReference type="STRING" id="679192.HMPREF9013_1008"/>
<keyword evidence="7" id="KW-0418">Kinase</keyword>
<comment type="caution">
    <text evidence="9">The sequence shown here is derived from an EMBL/GenBank/DDBJ whole genome shotgun (WGS) entry which is preliminary data.</text>
</comment>
<dbReference type="eggNOG" id="COG2893">
    <property type="taxonomic scope" value="Bacteria"/>
</dbReference>
<dbReference type="PANTHER" id="PTHR33799:SF1">
    <property type="entry name" value="PTS SYSTEM MANNOSE-SPECIFIC EIIAB COMPONENT-RELATED"/>
    <property type="match status" value="1"/>
</dbReference>
<proteinExistence type="predicted"/>
<accession>D2MMM5</accession>
<dbReference type="Pfam" id="PF03610">
    <property type="entry name" value="EIIA-man"/>
    <property type="match status" value="1"/>
</dbReference>
<evidence type="ECO:0000256" key="5">
    <source>
        <dbReference type="ARBA" id="ARBA00022679"/>
    </source>
</evidence>
<keyword evidence="5" id="KW-0808">Transferase</keyword>
<organism evidence="9 10">
    <name type="scientific">Bulleidia extructa W1219</name>
    <dbReference type="NCBI Taxonomy" id="679192"/>
    <lineage>
        <taxon>Bacteria</taxon>
        <taxon>Bacillati</taxon>
        <taxon>Bacillota</taxon>
        <taxon>Erysipelotrichia</taxon>
        <taxon>Erysipelotrichales</taxon>
        <taxon>Erysipelotrichaceae</taxon>
        <taxon>Bulleidia</taxon>
    </lineage>
</organism>
<protein>
    <submittedName>
        <fullName evidence="9">PTS system fructose IIA component</fullName>
    </submittedName>
</protein>
<dbReference type="RefSeq" id="WP_006626646.1">
    <property type="nucleotide sequence ID" value="NZ_ADFR01000002.1"/>
</dbReference>